<evidence type="ECO:0000313" key="2">
    <source>
        <dbReference type="Proteomes" id="UP000828048"/>
    </source>
</evidence>
<proteinExistence type="predicted"/>
<organism evidence="1 2">
    <name type="scientific">Vaccinium darrowii</name>
    <dbReference type="NCBI Taxonomy" id="229202"/>
    <lineage>
        <taxon>Eukaryota</taxon>
        <taxon>Viridiplantae</taxon>
        <taxon>Streptophyta</taxon>
        <taxon>Embryophyta</taxon>
        <taxon>Tracheophyta</taxon>
        <taxon>Spermatophyta</taxon>
        <taxon>Magnoliopsida</taxon>
        <taxon>eudicotyledons</taxon>
        <taxon>Gunneridae</taxon>
        <taxon>Pentapetalae</taxon>
        <taxon>asterids</taxon>
        <taxon>Ericales</taxon>
        <taxon>Ericaceae</taxon>
        <taxon>Vaccinioideae</taxon>
        <taxon>Vaccinieae</taxon>
        <taxon>Vaccinium</taxon>
    </lineage>
</organism>
<comment type="caution">
    <text evidence="1">The sequence shown here is derived from an EMBL/GenBank/DDBJ whole genome shotgun (WGS) entry which is preliminary data.</text>
</comment>
<gene>
    <name evidence="1" type="ORF">Vadar_009315</name>
</gene>
<dbReference type="EMBL" id="CM037153">
    <property type="protein sequence ID" value="KAH7857132.1"/>
    <property type="molecule type" value="Genomic_DNA"/>
</dbReference>
<protein>
    <submittedName>
        <fullName evidence="1">Uncharacterized protein</fullName>
    </submittedName>
</protein>
<name>A0ACB7YTZ6_9ERIC</name>
<sequence length="676" mass="76418">MQQKYCRREVTSLEAQAKSFLDMGEVASYYWMLGAQEIYVVDGLEKGAKVKRKACFLLLDCAITSLLTHCLLLHGLKMDTVRLRVVFEDDGDILSQSQKSQGLNQSWILLKPQHKSISDLSAYLARFFDLHRSCPNGIVLSMDDFVLPPFESTCILKDQDVIRVQRKRGREEGVIVEKQPVITFVPLLANEEFEKEIGGYQSEPEEEEDTLLVENPSGGNAVSKKRKASKKLQSPKKKKIRTMVPRDFENDLQREQNERLNNDDLHRENSLDRKQKASVEKSKPERPSSSRNGDGHNDNVDPLPGSKRFGKLQENGEACGDVPHTPDTTRKVSRSTRRQYARRRWLRELKAEKKELDQMQSTEMEMPKDYIQHQDQNQNGEAGGEIAEDDEIVPIITRRGHIHFEPPGKDQDAQQSPVSVDTLQWNGINSKKRGTKWGEENVASGERDDYKASNKECFEMTTTDKGKPPNAPINFDEFAPLNRLPMEGEVIAYRLVELSSSWSPKLSSFRVGKTSWCDPKSKRILLTPLAGYPVILENQQDEDGYEQTPDYSPYGQDGSLEISFMSLIDVRILNNGKSEPAKASSGWINKAPIVTEATSWSVGPSSNYKQTHAPTQENDVNVWDKHVEAQSAKKAQVIHVNSRITENSVTRSCSNRAVRNSALAPAMARLRARNAM</sequence>
<evidence type="ECO:0000313" key="1">
    <source>
        <dbReference type="EMBL" id="KAH7857132.1"/>
    </source>
</evidence>
<accession>A0ACB7YTZ6</accession>
<keyword evidence="2" id="KW-1185">Reference proteome</keyword>
<dbReference type="Proteomes" id="UP000828048">
    <property type="component" value="Chromosome 3"/>
</dbReference>
<reference evidence="1 2" key="1">
    <citation type="journal article" date="2021" name="Hortic Res">
        <title>High-quality reference genome and annotation aids understanding of berry development for evergreen blueberry (Vaccinium darrowii).</title>
        <authorList>
            <person name="Yu J."/>
            <person name="Hulse-Kemp A.M."/>
            <person name="Babiker E."/>
            <person name="Staton M."/>
        </authorList>
    </citation>
    <scope>NUCLEOTIDE SEQUENCE [LARGE SCALE GENOMIC DNA]</scope>
    <source>
        <strain evidence="2">cv. NJ 8807/NJ 8810</strain>
        <tissue evidence="1">Young leaf</tissue>
    </source>
</reference>